<dbReference type="InterPro" id="IPR027574">
    <property type="entry name" value="Thiaminase_II"/>
</dbReference>
<evidence type="ECO:0000256" key="3">
    <source>
        <dbReference type="ARBA" id="ARBA00010264"/>
    </source>
</evidence>
<comment type="function">
    <text evidence="9">Catalyzes an amino-pyrimidine hydrolysis reaction at the C5' of the pyrimidine moiety of thiamine compounds, a reaction that is part of a thiamine salvage pathway.</text>
</comment>
<organism evidence="11 12">
    <name type="scientific">Ornithinibacillus xuwenensis</name>
    <dbReference type="NCBI Taxonomy" id="3144668"/>
    <lineage>
        <taxon>Bacteria</taxon>
        <taxon>Bacillati</taxon>
        <taxon>Bacillota</taxon>
        <taxon>Bacilli</taxon>
        <taxon>Bacillales</taxon>
        <taxon>Bacillaceae</taxon>
        <taxon>Ornithinibacillus</taxon>
    </lineage>
</organism>
<dbReference type="Gene3D" id="1.20.910.10">
    <property type="entry name" value="Heme oxygenase-like"/>
    <property type="match status" value="1"/>
</dbReference>
<dbReference type="Pfam" id="PF03070">
    <property type="entry name" value="TENA_THI-4"/>
    <property type="match status" value="1"/>
</dbReference>
<dbReference type="EC" id="3.5.99.2" evidence="5 9"/>
<dbReference type="GO" id="GO:0050334">
    <property type="term" value="F:thiaminase activity"/>
    <property type="evidence" value="ECO:0007669"/>
    <property type="project" value="UniProtKB-EC"/>
</dbReference>
<comment type="pathway">
    <text evidence="2 9">Cofactor biosynthesis; thiamine diphosphate biosynthesis.</text>
</comment>
<evidence type="ECO:0000256" key="4">
    <source>
        <dbReference type="ARBA" id="ARBA00011881"/>
    </source>
</evidence>
<dbReference type="NCBIfam" id="TIGR04306">
    <property type="entry name" value="salvage_TenA"/>
    <property type="match status" value="1"/>
</dbReference>
<dbReference type="InterPro" id="IPR016084">
    <property type="entry name" value="Haem_Oase-like_multi-hlx"/>
</dbReference>
<comment type="catalytic activity">
    <reaction evidence="1 9">
        <text>4-amino-5-aminomethyl-2-methylpyrimidine + H2O = 4-amino-5-hydroxymethyl-2-methylpyrimidine + NH4(+)</text>
        <dbReference type="Rhea" id="RHEA:31799"/>
        <dbReference type="ChEBI" id="CHEBI:15377"/>
        <dbReference type="ChEBI" id="CHEBI:16892"/>
        <dbReference type="ChEBI" id="CHEBI:28938"/>
        <dbReference type="ChEBI" id="CHEBI:63416"/>
        <dbReference type="EC" id="3.5.99.2"/>
    </reaction>
</comment>
<comment type="caution">
    <text evidence="11">The sequence shown here is derived from an EMBL/GenBank/DDBJ whole genome shotgun (WGS) entry which is preliminary data.</text>
</comment>
<keyword evidence="9 11" id="KW-0378">Hydrolase</keyword>
<evidence type="ECO:0000256" key="6">
    <source>
        <dbReference type="ARBA" id="ARBA00013647"/>
    </source>
</evidence>
<evidence type="ECO:0000313" key="12">
    <source>
        <dbReference type="Proteomes" id="UP001444625"/>
    </source>
</evidence>
<evidence type="ECO:0000256" key="5">
    <source>
        <dbReference type="ARBA" id="ARBA00012684"/>
    </source>
</evidence>
<evidence type="ECO:0000256" key="8">
    <source>
        <dbReference type="ARBA" id="ARBA00048337"/>
    </source>
</evidence>
<protein>
    <recommendedName>
        <fullName evidence="6 9">Aminopyrimidine aminohydrolase</fullName>
        <ecNumber evidence="5 9">3.5.99.2</ecNumber>
    </recommendedName>
</protein>
<comment type="similarity">
    <text evidence="3 9">Belongs to the TenA family.</text>
</comment>
<dbReference type="InterPro" id="IPR004305">
    <property type="entry name" value="Thiaminase-2/PQQC"/>
</dbReference>
<evidence type="ECO:0000259" key="10">
    <source>
        <dbReference type="Pfam" id="PF03070"/>
    </source>
</evidence>
<feature type="domain" description="Thiaminase-2/PQQC" evidence="10">
    <location>
        <begin position="12"/>
        <end position="215"/>
    </location>
</feature>
<evidence type="ECO:0000256" key="9">
    <source>
        <dbReference type="RuleBase" id="RU363093"/>
    </source>
</evidence>
<keyword evidence="12" id="KW-1185">Reference proteome</keyword>
<accession>A0ABU9XFK7</accession>
<dbReference type="InterPro" id="IPR050967">
    <property type="entry name" value="Thiamine_Salvage_TenA"/>
</dbReference>
<dbReference type="PANTHER" id="PTHR43198">
    <property type="entry name" value="BIFUNCTIONAL TH2 PROTEIN"/>
    <property type="match status" value="1"/>
</dbReference>
<gene>
    <name evidence="11" type="primary">tenA</name>
    <name evidence="11" type="ORF">ABC228_07675</name>
</gene>
<dbReference type="RefSeq" id="WP_345824522.1">
    <property type="nucleotide sequence ID" value="NZ_JBDIML010000002.1"/>
</dbReference>
<sequence>MTFTNQLRKENDDIFQLIFEHPFVEGIGKGDIAKSAIEHYVKADFEYLNAFMKIYGLALAKSTSRKDIMYFHDKISFILHDEIHPHHNFCDYIGVGYESLQGHSLPPTADHYIKHMMYHAQLGTLGEILGALLPCPWTYLEIGKELMEKYQPKEDHPFYQWIRFYADSRVENTTNDMRMLLDRYAEHISPDEKLRIKDAFRKSCQLELKFWEMAYSLEQWPSDGKQAIHS</sequence>
<keyword evidence="7 9" id="KW-0784">Thiamine biosynthesis</keyword>
<dbReference type="EMBL" id="JBDIML010000002">
    <property type="protein sequence ID" value="MEN2767062.1"/>
    <property type="molecule type" value="Genomic_DNA"/>
</dbReference>
<evidence type="ECO:0000313" key="11">
    <source>
        <dbReference type="EMBL" id="MEN2767062.1"/>
    </source>
</evidence>
<name>A0ABU9XFK7_9BACI</name>
<proteinExistence type="inferred from homology"/>
<evidence type="ECO:0000256" key="1">
    <source>
        <dbReference type="ARBA" id="ARBA00001881"/>
    </source>
</evidence>
<comment type="subunit">
    <text evidence="4">Homotetramer.</text>
</comment>
<dbReference type="CDD" id="cd19360">
    <property type="entry name" value="TenA_C_SaTenA-like"/>
    <property type="match status" value="1"/>
</dbReference>
<evidence type="ECO:0000256" key="2">
    <source>
        <dbReference type="ARBA" id="ARBA00004948"/>
    </source>
</evidence>
<comment type="catalytic activity">
    <reaction evidence="8 9">
        <text>thiamine + H2O = 5-(2-hydroxyethyl)-4-methylthiazole + 4-amino-5-hydroxymethyl-2-methylpyrimidine + H(+)</text>
        <dbReference type="Rhea" id="RHEA:17509"/>
        <dbReference type="ChEBI" id="CHEBI:15377"/>
        <dbReference type="ChEBI" id="CHEBI:15378"/>
        <dbReference type="ChEBI" id="CHEBI:16892"/>
        <dbReference type="ChEBI" id="CHEBI:17957"/>
        <dbReference type="ChEBI" id="CHEBI:18385"/>
        <dbReference type="EC" id="3.5.99.2"/>
    </reaction>
</comment>
<dbReference type="Proteomes" id="UP001444625">
    <property type="component" value="Unassembled WGS sequence"/>
</dbReference>
<evidence type="ECO:0000256" key="7">
    <source>
        <dbReference type="ARBA" id="ARBA00022977"/>
    </source>
</evidence>
<reference evidence="11 12" key="1">
    <citation type="submission" date="2024-05" db="EMBL/GenBank/DDBJ databases">
        <authorList>
            <person name="Haq I."/>
            <person name="Ullah Z."/>
            <person name="Ahmad R."/>
            <person name="Li M."/>
            <person name="Tong Y."/>
        </authorList>
    </citation>
    <scope>NUCLEOTIDE SEQUENCE [LARGE SCALE GENOMIC DNA]</scope>
    <source>
        <strain evidence="11 12">16A2E</strain>
    </source>
</reference>
<dbReference type="PANTHER" id="PTHR43198:SF2">
    <property type="entry name" value="SI:CH1073-67J19.1-RELATED"/>
    <property type="match status" value="1"/>
</dbReference>
<dbReference type="SUPFAM" id="SSF48613">
    <property type="entry name" value="Heme oxygenase-like"/>
    <property type="match status" value="1"/>
</dbReference>